<sequence>MAAPTVLLGEFNIKGVSECIPGEIVRTYEDLEQVVYNMASKDPRENLLHFHFSHGVCEGVLSAVLWNTNAYFNSETFVKDGKLRVFAHFRAKGAGVKKESEDGSELEKSETATSSVQSITNSTLVPTMAATVEQEDQNIVYISDDSEDEGAGAGADASDSTNDSTQPRLRGGPANSRTMVWLYDPTIHPPLPVGVSPEVWEQDFNFALVNDAAPGEPLYFARFSTCSRNRRSKIAHARMILGKYGIESPNPCTKCIAKKKVCRIYHPALEKPASSIGAKPAPVKLLGLGATCAACRVNGFGEKCRIAE</sequence>
<gene>
    <name evidence="2" type="ORF">K491DRAFT_723800</name>
</gene>
<keyword evidence="3" id="KW-1185">Reference proteome</keyword>
<name>A0A6A6SJ47_9PLEO</name>
<dbReference type="EMBL" id="MU004749">
    <property type="protein sequence ID" value="KAF2647017.1"/>
    <property type="molecule type" value="Genomic_DNA"/>
</dbReference>
<dbReference type="AlphaFoldDB" id="A0A6A6SJ47"/>
<reference evidence="2" key="1">
    <citation type="journal article" date="2020" name="Stud. Mycol.">
        <title>101 Dothideomycetes genomes: a test case for predicting lifestyles and emergence of pathogens.</title>
        <authorList>
            <person name="Haridas S."/>
            <person name="Albert R."/>
            <person name="Binder M."/>
            <person name="Bloem J."/>
            <person name="Labutti K."/>
            <person name="Salamov A."/>
            <person name="Andreopoulos B."/>
            <person name="Baker S."/>
            <person name="Barry K."/>
            <person name="Bills G."/>
            <person name="Bluhm B."/>
            <person name="Cannon C."/>
            <person name="Castanera R."/>
            <person name="Culley D."/>
            <person name="Daum C."/>
            <person name="Ezra D."/>
            <person name="Gonzalez J."/>
            <person name="Henrissat B."/>
            <person name="Kuo A."/>
            <person name="Liang C."/>
            <person name="Lipzen A."/>
            <person name="Lutzoni F."/>
            <person name="Magnuson J."/>
            <person name="Mondo S."/>
            <person name="Nolan M."/>
            <person name="Ohm R."/>
            <person name="Pangilinan J."/>
            <person name="Park H.-J."/>
            <person name="Ramirez L."/>
            <person name="Alfaro M."/>
            <person name="Sun H."/>
            <person name="Tritt A."/>
            <person name="Yoshinaga Y."/>
            <person name="Zwiers L.-H."/>
            <person name="Turgeon B."/>
            <person name="Goodwin S."/>
            <person name="Spatafora J."/>
            <person name="Crous P."/>
            <person name="Grigoriev I."/>
        </authorList>
    </citation>
    <scope>NUCLEOTIDE SEQUENCE</scope>
    <source>
        <strain evidence="2">CBS 122681</strain>
    </source>
</reference>
<dbReference type="OrthoDB" id="3794887at2759"/>
<organism evidence="2 3">
    <name type="scientific">Lophiostoma macrostomum CBS 122681</name>
    <dbReference type="NCBI Taxonomy" id="1314788"/>
    <lineage>
        <taxon>Eukaryota</taxon>
        <taxon>Fungi</taxon>
        <taxon>Dikarya</taxon>
        <taxon>Ascomycota</taxon>
        <taxon>Pezizomycotina</taxon>
        <taxon>Dothideomycetes</taxon>
        <taxon>Pleosporomycetidae</taxon>
        <taxon>Pleosporales</taxon>
        <taxon>Lophiostomataceae</taxon>
        <taxon>Lophiostoma</taxon>
    </lineage>
</organism>
<evidence type="ECO:0000256" key="1">
    <source>
        <dbReference type="SAM" id="MobiDB-lite"/>
    </source>
</evidence>
<proteinExistence type="predicted"/>
<evidence type="ECO:0000313" key="3">
    <source>
        <dbReference type="Proteomes" id="UP000799324"/>
    </source>
</evidence>
<dbReference type="Proteomes" id="UP000799324">
    <property type="component" value="Unassembled WGS sequence"/>
</dbReference>
<protein>
    <submittedName>
        <fullName evidence="2">Uncharacterized protein</fullName>
    </submittedName>
</protein>
<feature type="region of interest" description="Disordered" evidence="1">
    <location>
        <begin position="146"/>
        <end position="174"/>
    </location>
</feature>
<accession>A0A6A6SJ47</accession>
<evidence type="ECO:0000313" key="2">
    <source>
        <dbReference type="EMBL" id="KAF2647017.1"/>
    </source>
</evidence>